<sequence length="196" mass="22062">MQVKLYCKKTGPVGQPLYTLVKNSGNRRQRPGSLSTSTSWFSISVQEEVPLVSNSHHRVFQSESSRETPAGGHPQQPLSWGGWFAPQADSTRPKLKVKMTYICWRSTLQADRCLAEVKWKIKCDSAGPSDKSFCYCSQTHCVHGEFSHRGFYSQEVTAHHNTRLTCLQNSCAPHNREGAIMRNHVCYNSCLPSDKS</sequence>
<reference evidence="2" key="3">
    <citation type="journal article" date="2000" name="Genome Res.">
        <title>RIKEN integrated sequence analysis (RISA) system--384-format sequencing pipeline with 384 multicapillary sequencer.</title>
        <authorList>
            <person name="Shibata K."/>
            <person name="Itoh M."/>
            <person name="Aizawa K."/>
            <person name="Nagaoka S."/>
            <person name="Sasaki N."/>
            <person name="Carninci P."/>
            <person name="Konno H."/>
            <person name="Akiyama J."/>
            <person name="Nishi K."/>
            <person name="Kitsunai T."/>
            <person name="Tashiro H."/>
            <person name="Itoh M."/>
            <person name="Sumi N."/>
            <person name="Ishii Y."/>
            <person name="Nakamura S."/>
            <person name="Hazama M."/>
            <person name="Nishine T."/>
            <person name="Harada A."/>
            <person name="Yamamoto R."/>
            <person name="Matsumoto H."/>
            <person name="Sakaguchi S."/>
            <person name="Ikegami T."/>
            <person name="Kashiwagi K."/>
            <person name="Fujiwake S."/>
            <person name="Inoue K."/>
            <person name="Togawa Y."/>
            <person name="Izawa M."/>
            <person name="Ohara E."/>
            <person name="Watahiki M."/>
            <person name="Yoneda Y."/>
            <person name="Ishikawa T."/>
            <person name="Ozawa K."/>
            <person name="Tanaka T."/>
            <person name="Matsuura S."/>
            <person name="Kawai J."/>
            <person name="Okazaki Y."/>
            <person name="Muramatsu M."/>
            <person name="Inoue Y."/>
            <person name="Kira A."/>
            <person name="Hayashizaki Y."/>
        </authorList>
    </citation>
    <scope>NUCLEOTIDE SEQUENCE</scope>
    <source>
        <strain evidence="2">NOD</strain>
        <tissue evidence="2">Activated spleen</tissue>
    </source>
</reference>
<proteinExistence type="evidence at transcript level"/>
<reference evidence="2" key="6">
    <citation type="submission" date="2004-03" db="EMBL/GenBank/DDBJ databases">
        <authorList>
            <person name="Arakawa T."/>
            <person name="Carninci P."/>
            <person name="Fukuda S."/>
            <person name="Hashizume W."/>
            <person name="Hayashida K."/>
            <person name="Hori F."/>
            <person name="Iida J."/>
            <person name="Imamura K."/>
            <person name="Imotani K."/>
            <person name="Itoh M."/>
            <person name="Kanagawa S."/>
            <person name="Kawai J."/>
            <person name="Kojima M."/>
            <person name="Konno H."/>
            <person name="Murata M."/>
            <person name="Nakamura M."/>
            <person name="Ninomiya N."/>
            <person name="Nishiyori H."/>
            <person name="Nomura K."/>
            <person name="Ohno M."/>
            <person name="Sakazume N."/>
            <person name="Sano H."/>
            <person name="Sasaki D."/>
            <person name="Shibata K."/>
            <person name="Shiraki T."/>
            <person name="Tagami M."/>
            <person name="Tagami Y."/>
            <person name="Waki K."/>
            <person name="Watahiki A."/>
            <person name="Muramatsu M."/>
            <person name="Hayashizaki Y."/>
        </authorList>
    </citation>
    <scope>NUCLEOTIDE SEQUENCE</scope>
    <source>
        <strain evidence="2">NOD</strain>
        <tissue evidence="2">Activated spleen</tissue>
    </source>
</reference>
<dbReference type="EMBL" id="AK156059">
    <property type="protein sequence ID" value="BAE33566.1"/>
    <property type="molecule type" value="mRNA"/>
</dbReference>
<accession>Q3U1D2</accession>
<reference evidence="2" key="2">
    <citation type="journal article" date="2000" name="Genome Res.">
        <title>Normalization and subtraction of cap-trapper-selected cDNAs to prepare full-length cDNA libraries for rapid discovery of new genes.</title>
        <authorList>
            <person name="Carninci P."/>
            <person name="Shibata Y."/>
            <person name="Hayatsu N."/>
            <person name="Sugahara Y."/>
            <person name="Shibata K."/>
            <person name="Itoh M."/>
            <person name="Konno H."/>
            <person name="Okazaki Y."/>
            <person name="Muramatsu M."/>
            <person name="Hayashizaki Y."/>
        </authorList>
    </citation>
    <scope>NUCLEOTIDE SEQUENCE</scope>
    <source>
        <strain evidence="2">NOD</strain>
        <tissue evidence="2">Activated spleen</tissue>
    </source>
</reference>
<organism evidence="2">
    <name type="scientific">Mus musculus</name>
    <name type="common">Mouse</name>
    <dbReference type="NCBI Taxonomy" id="10090"/>
    <lineage>
        <taxon>Eukaryota</taxon>
        <taxon>Metazoa</taxon>
        <taxon>Chordata</taxon>
        <taxon>Craniata</taxon>
        <taxon>Vertebrata</taxon>
        <taxon>Euteleostomi</taxon>
        <taxon>Mammalia</taxon>
        <taxon>Eutheria</taxon>
        <taxon>Euarchontoglires</taxon>
        <taxon>Glires</taxon>
        <taxon>Rodentia</taxon>
        <taxon>Myomorpha</taxon>
        <taxon>Muroidea</taxon>
        <taxon>Muridae</taxon>
        <taxon>Murinae</taxon>
        <taxon>Mus</taxon>
        <taxon>Mus</taxon>
    </lineage>
</organism>
<evidence type="ECO:0000313" key="2">
    <source>
        <dbReference type="EMBL" id="BAE33566.1"/>
    </source>
</evidence>
<reference evidence="2" key="8">
    <citation type="journal article" date="2005" name="Science">
        <title>Antisense Transcription in the Mammalian Transcriptome.</title>
        <authorList>
            <consortium name="RIKEN Genome Exploration Research Group and Genome Science Group (Genome Network Project Core Group) and the FANTOM Consortium"/>
        </authorList>
    </citation>
    <scope>NUCLEOTIDE SEQUENCE</scope>
    <source>
        <strain evidence="2">NOD</strain>
        <tissue evidence="2">Activated spleen</tissue>
    </source>
</reference>
<protein>
    <submittedName>
        <fullName evidence="2">Uncharacterized protein</fullName>
    </submittedName>
</protein>
<dbReference type="AlphaFoldDB" id="Q3U1D2"/>
<reference evidence="2" key="4">
    <citation type="journal article" date="2001" name="Nature">
        <title>Functional annotation of a full-length mouse cDNA collection.</title>
        <authorList>
            <consortium name="The RIKEN Genome Exploration Research Group Phase II Team and the FANTOM Consortium"/>
        </authorList>
    </citation>
    <scope>NUCLEOTIDE SEQUENCE</scope>
    <source>
        <strain evidence="2">NOD</strain>
        <tissue evidence="2">Activated spleen</tissue>
    </source>
</reference>
<reference evidence="2" key="5">
    <citation type="journal article" date="2002" name="Nature">
        <title>Analysis of the mouse transcriptome based on functional annotation of 60,770 full-length cDNAs.</title>
        <authorList>
            <consortium name="The FANTOM Consortium and the RIKEN Genome Exploration Research Group Phase I and II Team"/>
        </authorList>
    </citation>
    <scope>NUCLEOTIDE SEQUENCE</scope>
    <source>
        <strain evidence="2">NOD</strain>
        <tissue evidence="2">Activated spleen</tissue>
    </source>
</reference>
<reference evidence="2" key="1">
    <citation type="journal article" date="1999" name="Methods Enzymol.">
        <title>High-efficiency full-length cDNA cloning.</title>
        <authorList>
            <person name="Carninci P."/>
            <person name="Hayashizaki Y."/>
        </authorList>
    </citation>
    <scope>NUCLEOTIDE SEQUENCE</scope>
    <source>
        <strain evidence="2">NOD</strain>
        <tissue evidence="2">Activated spleen</tissue>
    </source>
</reference>
<feature type="region of interest" description="Disordered" evidence="1">
    <location>
        <begin position="56"/>
        <end position="83"/>
    </location>
</feature>
<evidence type="ECO:0000256" key="1">
    <source>
        <dbReference type="SAM" id="MobiDB-lite"/>
    </source>
</evidence>
<name>Q3U1D2_MOUSE</name>
<reference evidence="2" key="7">
    <citation type="journal article" date="2005" name="Science">
        <title>The Transcriptional Landscape of the Mammalian Genome.</title>
        <authorList>
            <consortium name="The FANTOM Consortium"/>
            <consortium name="Riken Genome Exploration Research Group and Genome Science Group (Genome Network Project Core Group)"/>
        </authorList>
    </citation>
    <scope>NUCLEOTIDE SEQUENCE</scope>
    <source>
        <strain evidence="2">NOD</strain>
        <tissue evidence="2">Activated spleen</tissue>
    </source>
</reference>